<evidence type="ECO:0000256" key="5">
    <source>
        <dbReference type="ARBA" id="ARBA00023136"/>
    </source>
</evidence>
<keyword evidence="2" id="KW-1003">Cell membrane</keyword>
<feature type="transmembrane region" description="Helical" evidence="6">
    <location>
        <begin position="148"/>
        <end position="167"/>
    </location>
</feature>
<comment type="caution">
    <text evidence="7">The sequence shown here is derived from an EMBL/GenBank/DDBJ whole genome shotgun (WGS) entry which is preliminary data.</text>
</comment>
<feature type="transmembrane region" description="Helical" evidence="6">
    <location>
        <begin position="118"/>
        <end position="136"/>
    </location>
</feature>
<feature type="transmembrane region" description="Helical" evidence="6">
    <location>
        <begin position="23"/>
        <end position="42"/>
    </location>
</feature>
<feature type="transmembrane region" description="Helical" evidence="6">
    <location>
        <begin position="279"/>
        <end position="301"/>
    </location>
</feature>
<name>A0AAP2CLB1_9RHOB</name>
<evidence type="ECO:0000313" key="8">
    <source>
        <dbReference type="Proteomes" id="UP001315686"/>
    </source>
</evidence>
<comment type="subcellular location">
    <subcellularLocation>
        <location evidence="1">Membrane</location>
        <topology evidence="1">Multi-pass membrane protein</topology>
    </subcellularLocation>
</comment>
<protein>
    <submittedName>
        <fullName evidence="7">UbiA family prenyltransferase</fullName>
    </submittedName>
</protein>
<gene>
    <name evidence="7" type="ORF">IV417_00895</name>
</gene>
<dbReference type="InterPro" id="IPR044878">
    <property type="entry name" value="UbiA_sf"/>
</dbReference>
<feature type="transmembrane region" description="Helical" evidence="6">
    <location>
        <begin position="245"/>
        <end position="267"/>
    </location>
</feature>
<dbReference type="RefSeq" id="WP_327792148.1">
    <property type="nucleotide sequence ID" value="NZ_JADQAZ010000001.1"/>
</dbReference>
<dbReference type="Pfam" id="PF01040">
    <property type="entry name" value="UbiA"/>
    <property type="match status" value="1"/>
</dbReference>
<feature type="transmembrane region" description="Helical" evidence="6">
    <location>
        <begin position="179"/>
        <end position="200"/>
    </location>
</feature>
<evidence type="ECO:0000256" key="2">
    <source>
        <dbReference type="ARBA" id="ARBA00022475"/>
    </source>
</evidence>
<dbReference type="GO" id="GO:0016765">
    <property type="term" value="F:transferase activity, transferring alkyl or aryl (other than methyl) groups"/>
    <property type="evidence" value="ECO:0007669"/>
    <property type="project" value="InterPro"/>
</dbReference>
<dbReference type="GO" id="GO:0016020">
    <property type="term" value="C:membrane"/>
    <property type="evidence" value="ECO:0007669"/>
    <property type="project" value="UniProtKB-SubCell"/>
</dbReference>
<evidence type="ECO:0000256" key="6">
    <source>
        <dbReference type="SAM" id="Phobius"/>
    </source>
</evidence>
<evidence type="ECO:0000256" key="1">
    <source>
        <dbReference type="ARBA" id="ARBA00004141"/>
    </source>
</evidence>
<dbReference type="InterPro" id="IPR000537">
    <property type="entry name" value="UbiA_prenyltransferase"/>
</dbReference>
<evidence type="ECO:0000256" key="4">
    <source>
        <dbReference type="ARBA" id="ARBA00022989"/>
    </source>
</evidence>
<keyword evidence="3 6" id="KW-0812">Transmembrane</keyword>
<evidence type="ECO:0000256" key="3">
    <source>
        <dbReference type="ARBA" id="ARBA00022692"/>
    </source>
</evidence>
<reference evidence="7 8" key="1">
    <citation type="journal article" date="2021" name="Arch. Microbiol.">
        <title>Harenicola maris gen. nov., sp. nov. isolated from the Sea of Japan shallow sediments.</title>
        <authorList>
            <person name="Romanenko L.A."/>
            <person name="Kurilenko V.V."/>
            <person name="Chernysheva N.Y."/>
            <person name="Tekutyeva L.A."/>
            <person name="Velansky P.V."/>
            <person name="Svetashev V.I."/>
            <person name="Isaeva M.P."/>
        </authorList>
    </citation>
    <scope>NUCLEOTIDE SEQUENCE [LARGE SCALE GENOMIC DNA]</scope>
    <source>
        <strain evidence="7 8">KMM 3653</strain>
    </source>
</reference>
<keyword evidence="8" id="KW-1185">Reference proteome</keyword>
<feature type="transmembrane region" description="Helical" evidence="6">
    <location>
        <begin position="220"/>
        <end position="239"/>
    </location>
</feature>
<keyword evidence="5 6" id="KW-0472">Membrane</keyword>
<dbReference type="Proteomes" id="UP001315686">
    <property type="component" value="Unassembled WGS sequence"/>
</dbReference>
<sequence>MTAPLHHRLWTYQAERFPLIKTVPLLAVFSAASLCLSAHLAGRPLPGAAGFTLAFALVFILFFQMRVADEAKDAKDDRLYRPSRPIPRGLVSLKLILTLGALLAPLAALIAYAYHPSVLWLLCLTWLWLIAMSFEFGAPAWLKARPWLYLVSHMAIMPLIDLLLTGVEWGPNGAPAAGLWTFFALSFVNGCVLELGRKLWAPENEIKGVETYSALLGPRLAAKVWLLCLGLALALLLAVGALAGAFWPIALVGFAGFAQACFAGLKYRAAPTPKAEKACDTAAGIWVLLCYGAAGFLPLIWG</sequence>
<accession>A0AAP2CLB1</accession>
<dbReference type="AlphaFoldDB" id="A0AAP2CLB1"/>
<keyword evidence="4 6" id="KW-1133">Transmembrane helix</keyword>
<organism evidence="7 8">
    <name type="scientific">Harenicola maris</name>
    <dbReference type="NCBI Taxonomy" id="2841044"/>
    <lineage>
        <taxon>Bacteria</taxon>
        <taxon>Pseudomonadati</taxon>
        <taxon>Pseudomonadota</taxon>
        <taxon>Alphaproteobacteria</taxon>
        <taxon>Rhodobacterales</taxon>
        <taxon>Paracoccaceae</taxon>
        <taxon>Harenicola</taxon>
    </lineage>
</organism>
<dbReference type="EMBL" id="JADQAZ010000001">
    <property type="protein sequence ID" value="MBT0955928.1"/>
    <property type="molecule type" value="Genomic_DNA"/>
</dbReference>
<dbReference type="Gene3D" id="1.10.357.140">
    <property type="entry name" value="UbiA prenyltransferase"/>
    <property type="match status" value="1"/>
</dbReference>
<proteinExistence type="predicted"/>
<evidence type="ECO:0000313" key="7">
    <source>
        <dbReference type="EMBL" id="MBT0955928.1"/>
    </source>
</evidence>
<feature type="transmembrane region" description="Helical" evidence="6">
    <location>
        <begin position="89"/>
        <end position="112"/>
    </location>
</feature>
<feature type="transmembrane region" description="Helical" evidence="6">
    <location>
        <begin position="48"/>
        <end position="68"/>
    </location>
</feature>